<dbReference type="EMBL" id="BSXT01001583">
    <property type="protein sequence ID" value="GMF43726.1"/>
    <property type="molecule type" value="Genomic_DNA"/>
</dbReference>
<dbReference type="Proteomes" id="UP001165121">
    <property type="component" value="Unassembled WGS sequence"/>
</dbReference>
<keyword evidence="2" id="KW-1185">Reference proteome</keyword>
<protein>
    <submittedName>
        <fullName evidence="1">Unnamed protein product</fullName>
    </submittedName>
</protein>
<organism evidence="1 2">
    <name type="scientific">Phytophthora fragariaefolia</name>
    <dbReference type="NCBI Taxonomy" id="1490495"/>
    <lineage>
        <taxon>Eukaryota</taxon>
        <taxon>Sar</taxon>
        <taxon>Stramenopiles</taxon>
        <taxon>Oomycota</taxon>
        <taxon>Peronosporomycetes</taxon>
        <taxon>Peronosporales</taxon>
        <taxon>Peronosporaceae</taxon>
        <taxon>Phytophthora</taxon>
    </lineage>
</organism>
<reference evidence="1" key="1">
    <citation type="submission" date="2023-04" db="EMBL/GenBank/DDBJ databases">
        <title>Phytophthora fragariaefolia NBRC 109709.</title>
        <authorList>
            <person name="Ichikawa N."/>
            <person name="Sato H."/>
            <person name="Tonouchi N."/>
        </authorList>
    </citation>
    <scope>NUCLEOTIDE SEQUENCE</scope>
    <source>
        <strain evidence="1">NBRC 109709</strain>
    </source>
</reference>
<proteinExistence type="predicted"/>
<name>A0A9W6XP83_9STRA</name>
<gene>
    <name evidence="1" type="ORF">Pfra01_001490600</name>
</gene>
<evidence type="ECO:0000313" key="1">
    <source>
        <dbReference type="EMBL" id="GMF43726.1"/>
    </source>
</evidence>
<evidence type="ECO:0000313" key="2">
    <source>
        <dbReference type="Proteomes" id="UP001165121"/>
    </source>
</evidence>
<comment type="caution">
    <text evidence="1">The sequence shown here is derived from an EMBL/GenBank/DDBJ whole genome shotgun (WGS) entry which is preliminary data.</text>
</comment>
<dbReference type="AlphaFoldDB" id="A0A9W6XP83"/>
<accession>A0A9W6XP83</accession>
<sequence>MFRPSAPPRTRSEAAYAIGFGTDASRSPLNSVWDAGFVADWYQEADDCLSVLKTPSTKTNTVHRLKPCRISMASPGAALAGTPMAKPSLASNTRCLATAAGLRGEIRREDVRWVPIVLSNSSTQTHNVPDIFAIMSFLDCEVAIIDFIKKKLPPSHKRQLPNFWKTQHIDAHIIVQEAGCDEIFHDNPQMHELRSAVELSEDGNSSTNISRCEATEQQQRSAIKYFKIAHCRLPNTSIGNLQRL</sequence>